<name>A0A8S2L7H9_9BILA</name>
<feature type="non-terminal residue" evidence="1">
    <location>
        <position position="115"/>
    </location>
</feature>
<protein>
    <submittedName>
        <fullName evidence="1">Uncharacterized protein</fullName>
    </submittedName>
</protein>
<gene>
    <name evidence="1" type="ORF">TMI583_LOCUS20265</name>
</gene>
<dbReference type="EMBL" id="CAJOBA010015699">
    <property type="protein sequence ID" value="CAF3888752.1"/>
    <property type="molecule type" value="Genomic_DNA"/>
</dbReference>
<evidence type="ECO:0000313" key="1">
    <source>
        <dbReference type="EMBL" id="CAF3888752.1"/>
    </source>
</evidence>
<comment type="caution">
    <text evidence="1">The sequence shown here is derived from an EMBL/GenBank/DDBJ whole genome shotgun (WGS) entry which is preliminary data.</text>
</comment>
<sequence>HKLFLQRLLTIIEIFTKFYSSKLFSQCEQSIILLCKNITHQLRSILTFKTKLLSYNIFDDEVFLNTKPNFRLHLFNQTSVLWAVDHAEKNSIRTIRKDFRKLFIHLVTTQTDTQS</sequence>
<evidence type="ECO:0000313" key="2">
    <source>
        <dbReference type="Proteomes" id="UP000682733"/>
    </source>
</evidence>
<dbReference type="Proteomes" id="UP000682733">
    <property type="component" value="Unassembled WGS sequence"/>
</dbReference>
<reference evidence="1" key="1">
    <citation type="submission" date="2021-02" db="EMBL/GenBank/DDBJ databases">
        <authorList>
            <person name="Nowell W R."/>
        </authorList>
    </citation>
    <scope>NUCLEOTIDE SEQUENCE</scope>
</reference>
<accession>A0A8S2L7H9</accession>
<organism evidence="1 2">
    <name type="scientific">Didymodactylos carnosus</name>
    <dbReference type="NCBI Taxonomy" id="1234261"/>
    <lineage>
        <taxon>Eukaryota</taxon>
        <taxon>Metazoa</taxon>
        <taxon>Spiralia</taxon>
        <taxon>Gnathifera</taxon>
        <taxon>Rotifera</taxon>
        <taxon>Eurotatoria</taxon>
        <taxon>Bdelloidea</taxon>
        <taxon>Philodinida</taxon>
        <taxon>Philodinidae</taxon>
        <taxon>Didymodactylos</taxon>
    </lineage>
</organism>
<feature type="non-terminal residue" evidence="1">
    <location>
        <position position="1"/>
    </location>
</feature>
<dbReference type="AlphaFoldDB" id="A0A8S2L7H9"/>
<proteinExistence type="predicted"/>